<reference evidence="3" key="1">
    <citation type="submission" date="2019-09" db="EMBL/GenBank/DDBJ databases">
        <title>Draft genome information of white flower Hibiscus syriacus.</title>
        <authorList>
            <person name="Kim Y.-M."/>
        </authorList>
    </citation>
    <scope>NUCLEOTIDE SEQUENCE [LARGE SCALE GENOMIC DNA]</scope>
    <source>
        <strain evidence="3">YM2019G1</strain>
    </source>
</reference>
<dbReference type="PROSITE" id="PS51257">
    <property type="entry name" value="PROKAR_LIPOPROTEIN"/>
    <property type="match status" value="1"/>
</dbReference>
<evidence type="ECO:0000256" key="2">
    <source>
        <dbReference type="SAM" id="SignalP"/>
    </source>
</evidence>
<name>A0A6A3BYY4_HIBSY</name>
<gene>
    <name evidence="3" type="ORF">F3Y22_tig00014862pilonHSYRG00078</name>
</gene>
<feature type="compositionally biased region" description="Basic and acidic residues" evidence="1">
    <location>
        <begin position="57"/>
        <end position="67"/>
    </location>
</feature>
<protein>
    <submittedName>
        <fullName evidence="3">TRF-like 8, putative isoform 1</fullName>
    </submittedName>
</protein>
<keyword evidence="2" id="KW-0732">Signal</keyword>
<accession>A0A6A3BYY4</accession>
<dbReference type="PANTHER" id="PTHR36040:SF3">
    <property type="entry name" value="OS04G0188500 PROTEIN"/>
    <property type="match status" value="1"/>
</dbReference>
<feature type="signal peptide" evidence="2">
    <location>
        <begin position="1"/>
        <end position="22"/>
    </location>
</feature>
<proteinExistence type="predicted"/>
<dbReference type="AlphaFoldDB" id="A0A6A3BYY4"/>
<dbReference type="Proteomes" id="UP000436088">
    <property type="component" value="Unassembled WGS sequence"/>
</dbReference>
<sequence length="86" mass="9494">MCSTKLLGLFMITMMVSSSCMAGGLRRAMVAGIYEQQRDHVVKKGNCVERRKNAVEDSLDKNIDNHHNIPRQSWGNNSPDNGEGSG</sequence>
<evidence type="ECO:0000256" key="1">
    <source>
        <dbReference type="SAM" id="MobiDB-lite"/>
    </source>
</evidence>
<dbReference type="EMBL" id="VEPZ02000587">
    <property type="protein sequence ID" value="KAE8721896.1"/>
    <property type="molecule type" value="Genomic_DNA"/>
</dbReference>
<evidence type="ECO:0000313" key="3">
    <source>
        <dbReference type="EMBL" id="KAE8721896.1"/>
    </source>
</evidence>
<feature type="compositionally biased region" description="Polar residues" evidence="1">
    <location>
        <begin position="70"/>
        <end position="80"/>
    </location>
</feature>
<keyword evidence="4" id="KW-1185">Reference proteome</keyword>
<feature type="chain" id="PRO_5025646525" evidence="2">
    <location>
        <begin position="23"/>
        <end position="86"/>
    </location>
</feature>
<feature type="region of interest" description="Disordered" evidence="1">
    <location>
        <begin position="57"/>
        <end position="86"/>
    </location>
</feature>
<dbReference type="PANTHER" id="PTHR36040">
    <property type="entry name" value="OS04G0188500 PROTEIN"/>
    <property type="match status" value="1"/>
</dbReference>
<comment type="caution">
    <text evidence="3">The sequence shown here is derived from an EMBL/GenBank/DDBJ whole genome shotgun (WGS) entry which is preliminary data.</text>
</comment>
<organism evidence="3 4">
    <name type="scientific">Hibiscus syriacus</name>
    <name type="common">Rose of Sharon</name>
    <dbReference type="NCBI Taxonomy" id="106335"/>
    <lineage>
        <taxon>Eukaryota</taxon>
        <taxon>Viridiplantae</taxon>
        <taxon>Streptophyta</taxon>
        <taxon>Embryophyta</taxon>
        <taxon>Tracheophyta</taxon>
        <taxon>Spermatophyta</taxon>
        <taxon>Magnoliopsida</taxon>
        <taxon>eudicotyledons</taxon>
        <taxon>Gunneridae</taxon>
        <taxon>Pentapetalae</taxon>
        <taxon>rosids</taxon>
        <taxon>malvids</taxon>
        <taxon>Malvales</taxon>
        <taxon>Malvaceae</taxon>
        <taxon>Malvoideae</taxon>
        <taxon>Hibiscus</taxon>
    </lineage>
</organism>
<evidence type="ECO:0000313" key="4">
    <source>
        <dbReference type="Proteomes" id="UP000436088"/>
    </source>
</evidence>